<dbReference type="SUPFAM" id="SSF52172">
    <property type="entry name" value="CheY-like"/>
    <property type="match status" value="1"/>
</dbReference>
<feature type="compositionally biased region" description="Polar residues" evidence="8">
    <location>
        <begin position="510"/>
        <end position="530"/>
    </location>
</feature>
<feature type="region of interest" description="Disordered" evidence="8">
    <location>
        <begin position="412"/>
        <end position="431"/>
    </location>
</feature>
<feature type="compositionally biased region" description="Polar residues" evidence="8">
    <location>
        <begin position="10"/>
        <end position="25"/>
    </location>
</feature>
<dbReference type="InterPro" id="IPR010402">
    <property type="entry name" value="CCT_domain"/>
</dbReference>
<feature type="compositionally biased region" description="Low complexity" evidence="8">
    <location>
        <begin position="562"/>
        <end position="572"/>
    </location>
</feature>
<dbReference type="PROSITE" id="PS51017">
    <property type="entry name" value="CCT"/>
    <property type="match status" value="1"/>
</dbReference>
<keyword evidence="3" id="KW-0902">Two-component regulatory system</keyword>
<dbReference type="PANTHER" id="PTHR43874">
    <property type="entry name" value="TWO-COMPONENT RESPONSE REGULATOR"/>
    <property type="match status" value="1"/>
</dbReference>
<feature type="region of interest" description="Disordered" evidence="8">
    <location>
        <begin position="674"/>
        <end position="743"/>
    </location>
</feature>
<dbReference type="InterPro" id="IPR045279">
    <property type="entry name" value="ARR-like"/>
</dbReference>
<keyword evidence="5 7" id="KW-0539">Nucleus</keyword>
<evidence type="ECO:0000256" key="2">
    <source>
        <dbReference type="ARBA" id="ARBA00010330"/>
    </source>
</evidence>
<feature type="compositionally biased region" description="Polar residues" evidence="8">
    <location>
        <begin position="547"/>
        <end position="561"/>
    </location>
</feature>
<evidence type="ECO:0000313" key="12">
    <source>
        <dbReference type="Proteomes" id="UP001497512"/>
    </source>
</evidence>
<feature type="domain" description="Response regulatory" evidence="9">
    <location>
        <begin position="170"/>
        <end position="288"/>
    </location>
</feature>
<sequence>MTAACESDFRTSQSHPQVDNTQTVGVSGRNKRQLKGGHKTQNDGAGSLKEGMGIKEFGRGADMLTGTGQKEQIYANDHARLNGFKPRDGTKNVLTEHVRREPGSRFHSKDPRKGAFRSDVEYIVVEDDLNQGNASAAAFPSKQANLHQQNQVQTGTKVNWQSFLPQAHVKVLLVEDDDSTRHVVSALLRNCNYEVIAAPNVAMAWDLLENPNNRFDLILLDVVMPSLLGVSLLLKIMEHKSFKWIPVVMTSKQDSVEIVYQCLTKGAADFLVKPVRKNELKNLWQHVWRKRYRSANNGVGRAVKQTMNLVTPNSPVDSDNNMSGSNNVNDSENAASGLNINGGSDNGSGNQVSSSYSDQTLGCNLKMATPRPPPCDIDEVQQETDVRQKMDLDDPSFAMQGQGAAIVEKCNQQQECEPSTSGPEGSVERRSQKAVDLIGAIECQPPPTIVEQPGESADANEIMDQRGSNSPKEKEIVGSDFNSPPTLELTLKWPRNGSDKDADGDEWQGLRQSGSSAFSRYSTKGLQQQEHPPGSSKGSGEVCTPLETDSQNPHNGNGQDTSSSVVPQSVVQNGSKPTNKETAALHGMPRPTSNPSPGHLHYEGVPAGYGPTMHPMYYVHPGPAWVAAPSPHLSDQGEVFDHPSIYQHHVAFGHLLHPHNNQQPYYHSHHRHNTHYHEHHNHALNFQPPPLPQQQGEQPTAGSPHCGCSAATVLDRTNGQSGSSSIQVNENPSRTKDPGNVQNCHCNGAVAGATGETAGNSGSGSGSGVDNSVNVKNGYDNFDGIMPSCTPEDRFAWREAALNKFRQKRKERCFAKKVRYQSRKKLAEQRPRVRGQFVRQTAQDSIDETS</sequence>
<organism evidence="11 12">
    <name type="scientific">Sphagnum troendelagicum</name>
    <dbReference type="NCBI Taxonomy" id="128251"/>
    <lineage>
        <taxon>Eukaryota</taxon>
        <taxon>Viridiplantae</taxon>
        <taxon>Streptophyta</taxon>
        <taxon>Embryophyta</taxon>
        <taxon>Bryophyta</taxon>
        <taxon>Sphagnophytina</taxon>
        <taxon>Sphagnopsida</taxon>
        <taxon>Sphagnales</taxon>
        <taxon>Sphagnaceae</taxon>
        <taxon>Sphagnum</taxon>
    </lineage>
</organism>
<feature type="region of interest" description="Disordered" evidence="8">
    <location>
        <begin position="310"/>
        <end position="358"/>
    </location>
</feature>
<comment type="subcellular location">
    <subcellularLocation>
        <location evidence="1 7">Nucleus</location>
    </subcellularLocation>
</comment>
<keyword evidence="12" id="KW-1185">Reference proteome</keyword>
<dbReference type="PANTHER" id="PTHR43874:SF125">
    <property type="entry name" value="TWO-COMPONENT RESPONSE REGULATOR-LIKE APRR7"/>
    <property type="match status" value="1"/>
</dbReference>
<dbReference type="InterPro" id="IPR001789">
    <property type="entry name" value="Sig_transdc_resp-reg_receiver"/>
</dbReference>
<evidence type="ECO:0000256" key="5">
    <source>
        <dbReference type="ARBA" id="ARBA00023242"/>
    </source>
</evidence>
<dbReference type="InterPro" id="IPR011006">
    <property type="entry name" value="CheY-like_superfamily"/>
</dbReference>
<feature type="domain" description="CCT" evidence="10">
    <location>
        <begin position="798"/>
        <end position="840"/>
    </location>
</feature>
<evidence type="ECO:0000256" key="8">
    <source>
        <dbReference type="SAM" id="MobiDB-lite"/>
    </source>
</evidence>
<dbReference type="Pfam" id="PF00072">
    <property type="entry name" value="Response_reg"/>
    <property type="match status" value="1"/>
</dbReference>
<evidence type="ECO:0000259" key="10">
    <source>
        <dbReference type="PROSITE" id="PS51017"/>
    </source>
</evidence>
<evidence type="ECO:0000256" key="4">
    <source>
        <dbReference type="ARBA" id="ARBA00023108"/>
    </source>
</evidence>
<dbReference type="Proteomes" id="UP001497512">
    <property type="component" value="Chromosome 10"/>
</dbReference>
<evidence type="ECO:0000313" key="11">
    <source>
        <dbReference type="EMBL" id="CAK9193782.1"/>
    </source>
</evidence>
<dbReference type="PROSITE" id="PS50110">
    <property type="entry name" value="RESPONSE_REGULATORY"/>
    <property type="match status" value="1"/>
</dbReference>
<feature type="compositionally biased region" description="Polar residues" evidence="8">
    <location>
        <begin position="412"/>
        <end position="423"/>
    </location>
</feature>
<feature type="compositionally biased region" description="Polar residues" evidence="8">
    <location>
        <begin position="715"/>
        <end position="732"/>
    </location>
</feature>
<evidence type="ECO:0008006" key="13">
    <source>
        <dbReference type="Google" id="ProtNLM"/>
    </source>
</evidence>
<dbReference type="SMART" id="SM00448">
    <property type="entry name" value="REC"/>
    <property type="match status" value="1"/>
</dbReference>
<dbReference type="Pfam" id="PF06203">
    <property type="entry name" value="CCT"/>
    <property type="match status" value="1"/>
</dbReference>
<feature type="modified residue" description="4-aspartylphosphate" evidence="6">
    <location>
        <position position="221"/>
    </location>
</feature>
<feature type="compositionally biased region" description="Basic residues" evidence="8">
    <location>
        <begin position="29"/>
        <end position="38"/>
    </location>
</feature>
<comment type="similarity">
    <text evidence="2">Belongs to the ARR-like family.</text>
</comment>
<evidence type="ECO:0000256" key="1">
    <source>
        <dbReference type="ARBA" id="ARBA00004123"/>
    </source>
</evidence>
<name>A0ABP0TDD0_9BRYO</name>
<keyword evidence="6" id="KW-0597">Phosphoprotein</keyword>
<keyword evidence="4" id="KW-0090">Biological rhythms</keyword>
<feature type="region of interest" description="Disordered" evidence="8">
    <location>
        <begin position="461"/>
        <end position="600"/>
    </location>
</feature>
<dbReference type="EMBL" id="OZ019902">
    <property type="protein sequence ID" value="CAK9193782.1"/>
    <property type="molecule type" value="Genomic_DNA"/>
</dbReference>
<feature type="region of interest" description="Disordered" evidence="8">
    <location>
        <begin position="825"/>
        <end position="850"/>
    </location>
</feature>
<feature type="region of interest" description="Disordered" evidence="8">
    <location>
        <begin position="1"/>
        <end position="51"/>
    </location>
</feature>
<protein>
    <recommendedName>
        <fullName evidence="13">Pseudo-response regulator 7</fullName>
    </recommendedName>
</protein>
<evidence type="ECO:0000256" key="3">
    <source>
        <dbReference type="ARBA" id="ARBA00023012"/>
    </source>
</evidence>
<gene>
    <name evidence="11" type="ORF">CSSPTR1EN2_LOCUS2198</name>
</gene>
<proteinExistence type="inferred from homology"/>
<dbReference type="Gene3D" id="3.40.50.2300">
    <property type="match status" value="1"/>
</dbReference>
<feature type="compositionally biased region" description="Low complexity" evidence="8">
    <location>
        <begin position="336"/>
        <end position="355"/>
    </location>
</feature>
<evidence type="ECO:0000256" key="7">
    <source>
        <dbReference type="PROSITE-ProRule" id="PRU00357"/>
    </source>
</evidence>
<accession>A0ABP0TDD0</accession>
<reference evidence="11" key="1">
    <citation type="submission" date="2024-02" db="EMBL/GenBank/DDBJ databases">
        <authorList>
            <consortium name="ELIXIR-Norway"/>
            <consortium name="Elixir Norway"/>
        </authorList>
    </citation>
    <scope>NUCLEOTIDE SEQUENCE</scope>
</reference>
<feature type="compositionally biased region" description="Polar residues" evidence="8">
    <location>
        <begin position="310"/>
        <end position="334"/>
    </location>
</feature>
<evidence type="ECO:0000259" key="9">
    <source>
        <dbReference type="PROSITE" id="PS50110"/>
    </source>
</evidence>
<evidence type="ECO:0000256" key="6">
    <source>
        <dbReference type="PROSITE-ProRule" id="PRU00169"/>
    </source>
</evidence>